<dbReference type="Proteomes" id="UP000014023">
    <property type="component" value="Unassembled WGS sequence"/>
</dbReference>
<reference evidence="1 2" key="1">
    <citation type="submission" date="2012-12" db="EMBL/GenBank/DDBJ databases">
        <title>The Genome Sequence of Bacillus cereus VD196.</title>
        <authorList>
            <consortium name="The Broad Institute Genome Sequencing Platform"/>
            <consortium name="The Broad Institute Genome Sequencing Center for Infectious Disease"/>
            <person name="Feldgarden M."/>
            <person name="Van der Auwera G.A."/>
            <person name="Mahillon J."/>
            <person name="Duprez V."/>
            <person name="Timmery S."/>
            <person name="Mattelet C."/>
            <person name="Dierick K."/>
            <person name="Sun M."/>
            <person name="Yu Z."/>
            <person name="Zhu L."/>
            <person name="Hu X."/>
            <person name="Shank E.B."/>
            <person name="Swiecicka I."/>
            <person name="Hansen B.M."/>
            <person name="Andrup L."/>
            <person name="Walker B."/>
            <person name="Young S.K."/>
            <person name="Zeng Q."/>
            <person name="Gargeya S."/>
            <person name="Fitzgerald M."/>
            <person name="Haas B."/>
            <person name="Abouelleil A."/>
            <person name="Alvarado L."/>
            <person name="Arachchi H.M."/>
            <person name="Berlin A.M."/>
            <person name="Chapman S.B."/>
            <person name="Dewar J."/>
            <person name="Goldberg J."/>
            <person name="Griggs A."/>
            <person name="Gujja S."/>
            <person name="Hansen M."/>
            <person name="Howarth C."/>
            <person name="Imamovic A."/>
            <person name="Larimer J."/>
            <person name="McCowan C."/>
            <person name="Murphy C."/>
            <person name="Neiman D."/>
            <person name="Pearson M."/>
            <person name="Priest M."/>
            <person name="Roberts A."/>
            <person name="Saif S."/>
            <person name="Shea T."/>
            <person name="Sisk P."/>
            <person name="Sykes S."/>
            <person name="Wortman J."/>
            <person name="Nusbaum C."/>
            <person name="Birren B."/>
        </authorList>
    </citation>
    <scope>NUCLEOTIDE SEQUENCE [LARGE SCALE GENOMIC DNA]</scope>
    <source>
        <strain evidence="1 2">VD196</strain>
    </source>
</reference>
<gene>
    <name evidence="1" type="ORF">IKE_05994</name>
</gene>
<evidence type="ECO:0000313" key="2">
    <source>
        <dbReference type="Proteomes" id="UP000014023"/>
    </source>
</evidence>
<protein>
    <submittedName>
        <fullName evidence="1">Uncharacterized protein</fullName>
    </submittedName>
</protein>
<comment type="caution">
    <text evidence="1">The sequence shown here is derived from an EMBL/GenBank/DDBJ whole genome shotgun (WGS) entry which is preliminary data.</text>
</comment>
<dbReference type="EMBL" id="AHFL01000071">
    <property type="protein sequence ID" value="EOO60143.1"/>
    <property type="molecule type" value="Genomic_DNA"/>
</dbReference>
<proteinExistence type="predicted"/>
<name>A0A9W5PY70_BACCE</name>
<dbReference type="AlphaFoldDB" id="A0A9W5PY70"/>
<accession>A0A9W5PY70</accession>
<evidence type="ECO:0000313" key="1">
    <source>
        <dbReference type="EMBL" id="EOO60143.1"/>
    </source>
</evidence>
<organism evidence="1 2">
    <name type="scientific">Bacillus cereus VD196</name>
    <dbReference type="NCBI Taxonomy" id="1053243"/>
    <lineage>
        <taxon>Bacteria</taxon>
        <taxon>Bacillati</taxon>
        <taxon>Bacillota</taxon>
        <taxon>Bacilli</taxon>
        <taxon>Bacillales</taxon>
        <taxon>Bacillaceae</taxon>
        <taxon>Bacillus</taxon>
        <taxon>Bacillus cereus group</taxon>
    </lineage>
</organism>
<sequence>MFIINFVLNIIKYNKVNIIRIYFVKNDLSFYL</sequence>